<feature type="transmembrane region" description="Helical" evidence="1">
    <location>
        <begin position="54"/>
        <end position="73"/>
    </location>
</feature>
<comment type="caution">
    <text evidence="2">The sequence shown here is derived from an EMBL/GenBank/DDBJ whole genome shotgun (WGS) entry which is preliminary data.</text>
</comment>
<evidence type="ECO:0000256" key="1">
    <source>
        <dbReference type="SAM" id="Phobius"/>
    </source>
</evidence>
<keyword evidence="1" id="KW-1133">Transmembrane helix</keyword>
<name>A0A1T2KS21_9GAMM</name>
<protein>
    <submittedName>
        <fullName evidence="2">Uncharacterized protein</fullName>
    </submittedName>
</protein>
<dbReference type="EMBL" id="MPRJ01000086">
    <property type="protein sequence ID" value="OOZ35655.1"/>
    <property type="molecule type" value="Genomic_DNA"/>
</dbReference>
<feature type="transmembrane region" description="Helical" evidence="1">
    <location>
        <begin position="6"/>
        <end position="22"/>
    </location>
</feature>
<keyword evidence="1" id="KW-0472">Membrane</keyword>
<dbReference type="Proteomes" id="UP000190896">
    <property type="component" value="Unassembled WGS sequence"/>
</dbReference>
<reference evidence="2 3" key="1">
    <citation type="submission" date="2016-11" db="EMBL/GenBank/DDBJ databases">
        <title>Mixed transmission modes and dynamic genome evolution in an obligate animal-bacterial symbiosis.</title>
        <authorList>
            <person name="Russell S.L."/>
            <person name="Corbett-Detig R.B."/>
            <person name="Cavanaugh C.M."/>
        </authorList>
    </citation>
    <scope>NUCLEOTIDE SEQUENCE [LARGE SCALE GENOMIC DNA]</scope>
    <source>
        <strain evidence="2">Se-Cadez</strain>
    </source>
</reference>
<feature type="transmembrane region" description="Helical" evidence="1">
    <location>
        <begin position="29"/>
        <end position="48"/>
    </location>
</feature>
<sequence length="85" mass="9037">MVYNVFFFAMPFFPGHLAGYIARERGFHHGVVVGAAIALLTLALWIAMDMLDSTILLSMAGALIFSSAGGALSQRGESAESDKEA</sequence>
<dbReference type="RefSeq" id="WP_078488058.1">
    <property type="nucleotide sequence ID" value="NZ_MPRJ01000086.1"/>
</dbReference>
<keyword evidence="3" id="KW-1185">Reference proteome</keyword>
<evidence type="ECO:0000313" key="2">
    <source>
        <dbReference type="EMBL" id="OOZ35655.1"/>
    </source>
</evidence>
<gene>
    <name evidence="2" type="ORF">BOW51_11005</name>
</gene>
<evidence type="ECO:0000313" key="3">
    <source>
        <dbReference type="Proteomes" id="UP000190896"/>
    </source>
</evidence>
<keyword evidence="1" id="KW-0812">Transmembrane</keyword>
<proteinExistence type="predicted"/>
<organism evidence="2 3">
    <name type="scientific">Solemya velesiana gill symbiont</name>
    <dbReference type="NCBI Taxonomy" id="1918948"/>
    <lineage>
        <taxon>Bacteria</taxon>
        <taxon>Pseudomonadati</taxon>
        <taxon>Pseudomonadota</taxon>
        <taxon>Gammaproteobacteria</taxon>
        <taxon>sulfur-oxidizing symbionts</taxon>
    </lineage>
</organism>
<dbReference type="AlphaFoldDB" id="A0A1T2KS21"/>
<accession>A0A1T2KS21</accession>